<name>A2EY27_TRIV3</name>
<dbReference type="VEuPathDB" id="TrichDB:TVAGG3_0300770"/>
<dbReference type="EMBL" id="DS113536">
    <property type="protein sequence ID" value="EAY02437.1"/>
    <property type="molecule type" value="Genomic_DNA"/>
</dbReference>
<keyword evidence="10" id="KW-1185">Reference proteome</keyword>
<dbReference type="Pfam" id="PF04577">
    <property type="entry name" value="Glyco_transf_61"/>
    <property type="match status" value="1"/>
</dbReference>
<sequence>MIGQFCIPVYQLINSKISVERKVNVESEWIESINDENFTEFLWKNEEWVNMTDSYYWTDRPEKREAVPVPMENIFRARGKSFTFENCYANSNGVVTEKGISLQYDYSPNKPKFQITVMGELPNAVIARKYWNTYGHAIHDLLVMLVTYPESVLNSTYYVIHNWEQPLMQTHLIALGLGHMTPVLEYQKYYQVGKLYYNHPKERAHELFAFGLPNLHKRYRKYMNLSVITPTKYRVINRRPNERRYFTNINELISNLSKKFPNIEFTEMFLQNTLTANAKQFAECKFVIGSGGSLLYNCMFMDKHAGIVILFGHLIDFPNLVLFGLIHMYSGGITHINVNHHDGRGPCHIPETVAMTEKIFYAMEHHKYPYMKNLFPSFNYSIMFHKRMNGDYTKGLGWTNEEDIIP</sequence>
<dbReference type="InterPro" id="IPR007657">
    <property type="entry name" value="Glycosyltransferase_61"/>
</dbReference>
<evidence type="ECO:0000256" key="3">
    <source>
        <dbReference type="ARBA" id="ARBA00022679"/>
    </source>
</evidence>
<keyword evidence="2" id="KW-0328">Glycosyltransferase</keyword>
<dbReference type="InParanoid" id="A2EY27"/>
<evidence type="ECO:0000259" key="8">
    <source>
        <dbReference type="Pfam" id="PF04577"/>
    </source>
</evidence>
<protein>
    <recommendedName>
        <fullName evidence="8">Glycosyltransferase 61 catalytic domain-containing protein</fullName>
    </recommendedName>
</protein>
<keyword evidence="6" id="KW-0472">Membrane</keyword>
<accession>A2EY27</accession>
<gene>
    <name evidence="9" type="ORF">TVAG_044550</name>
</gene>
<evidence type="ECO:0000256" key="7">
    <source>
        <dbReference type="ARBA" id="ARBA00023180"/>
    </source>
</evidence>
<dbReference type="GO" id="GO:0016020">
    <property type="term" value="C:membrane"/>
    <property type="evidence" value="ECO:0007669"/>
    <property type="project" value="UniProtKB-SubCell"/>
</dbReference>
<evidence type="ECO:0000256" key="6">
    <source>
        <dbReference type="ARBA" id="ARBA00023136"/>
    </source>
</evidence>
<proteinExistence type="predicted"/>
<evidence type="ECO:0000256" key="5">
    <source>
        <dbReference type="ARBA" id="ARBA00022989"/>
    </source>
</evidence>
<reference evidence="9" key="1">
    <citation type="submission" date="2006-10" db="EMBL/GenBank/DDBJ databases">
        <authorList>
            <person name="Amadeo P."/>
            <person name="Zhao Q."/>
            <person name="Wortman J."/>
            <person name="Fraser-Liggett C."/>
            <person name="Carlton J."/>
        </authorList>
    </citation>
    <scope>NUCLEOTIDE SEQUENCE</scope>
    <source>
        <strain evidence="9">G3</strain>
    </source>
</reference>
<reference evidence="9" key="2">
    <citation type="journal article" date="2007" name="Science">
        <title>Draft genome sequence of the sexually transmitted pathogen Trichomonas vaginalis.</title>
        <authorList>
            <person name="Carlton J.M."/>
            <person name="Hirt R.P."/>
            <person name="Silva J.C."/>
            <person name="Delcher A.L."/>
            <person name="Schatz M."/>
            <person name="Zhao Q."/>
            <person name="Wortman J.R."/>
            <person name="Bidwell S.L."/>
            <person name="Alsmark U.C.M."/>
            <person name="Besteiro S."/>
            <person name="Sicheritz-Ponten T."/>
            <person name="Noel C.J."/>
            <person name="Dacks J.B."/>
            <person name="Foster P.G."/>
            <person name="Simillion C."/>
            <person name="Van de Peer Y."/>
            <person name="Miranda-Saavedra D."/>
            <person name="Barton G.J."/>
            <person name="Westrop G.D."/>
            <person name="Mueller S."/>
            <person name="Dessi D."/>
            <person name="Fiori P.L."/>
            <person name="Ren Q."/>
            <person name="Paulsen I."/>
            <person name="Zhang H."/>
            <person name="Bastida-Corcuera F.D."/>
            <person name="Simoes-Barbosa A."/>
            <person name="Brown M.T."/>
            <person name="Hayes R.D."/>
            <person name="Mukherjee M."/>
            <person name="Okumura C.Y."/>
            <person name="Schneider R."/>
            <person name="Smith A.J."/>
            <person name="Vanacova S."/>
            <person name="Villalvazo M."/>
            <person name="Haas B.J."/>
            <person name="Pertea M."/>
            <person name="Feldblyum T.V."/>
            <person name="Utterback T.R."/>
            <person name="Shu C.L."/>
            <person name="Osoegawa K."/>
            <person name="de Jong P.J."/>
            <person name="Hrdy I."/>
            <person name="Horvathova L."/>
            <person name="Zubacova Z."/>
            <person name="Dolezal P."/>
            <person name="Malik S.B."/>
            <person name="Logsdon J.M. Jr."/>
            <person name="Henze K."/>
            <person name="Gupta A."/>
            <person name="Wang C.C."/>
            <person name="Dunne R.L."/>
            <person name="Upcroft J.A."/>
            <person name="Upcroft P."/>
            <person name="White O."/>
            <person name="Salzberg S.L."/>
            <person name="Tang P."/>
            <person name="Chiu C.-H."/>
            <person name="Lee Y.-S."/>
            <person name="Embley T.M."/>
            <person name="Coombs G.H."/>
            <person name="Mottram J.C."/>
            <person name="Tachezy J."/>
            <person name="Fraser-Liggett C.M."/>
            <person name="Johnson P.J."/>
        </authorList>
    </citation>
    <scope>NUCLEOTIDE SEQUENCE [LARGE SCALE GENOMIC DNA]</scope>
    <source>
        <strain evidence="9">G3</strain>
    </source>
</reference>
<dbReference type="RefSeq" id="XP_001330677.1">
    <property type="nucleotide sequence ID" value="XM_001330641.1"/>
</dbReference>
<comment type="subcellular location">
    <subcellularLocation>
        <location evidence="1">Membrane</location>
        <topology evidence="1">Single-pass membrane protein</topology>
    </subcellularLocation>
</comment>
<evidence type="ECO:0000313" key="10">
    <source>
        <dbReference type="Proteomes" id="UP000001542"/>
    </source>
</evidence>
<organism evidence="9 10">
    <name type="scientific">Trichomonas vaginalis (strain ATCC PRA-98 / G3)</name>
    <dbReference type="NCBI Taxonomy" id="412133"/>
    <lineage>
        <taxon>Eukaryota</taxon>
        <taxon>Metamonada</taxon>
        <taxon>Parabasalia</taxon>
        <taxon>Trichomonadida</taxon>
        <taxon>Trichomonadidae</taxon>
        <taxon>Trichomonas</taxon>
    </lineage>
</organism>
<dbReference type="KEGG" id="tva:4760276"/>
<dbReference type="VEuPathDB" id="TrichDB:TVAG_044550"/>
<keyword evidence="3" id="KW-0808">Transferase</keyword>
<keyword evidence="7" id="KW-0325">Glycoprotein</keyword>
<evidence type="ECO:0000256" key="4">
    <source>
        <dbReference type="ARBA" id="ARBA00022692"/>
    </source>
</evidence>
<dbReference type="Proteomes" id="UP000001542">
    <property type="component" value="Unassembled WGS sequence"/>
</dbReference>
<feature type="domain" description="Glycosyltransferase 61 catalytic" evidence="8">
    <location>
        <begin position="134"/>
        <end position="308"/>
    </location>
</feature>
<evidence type="ECO:0000256" key="1">
    <source>
        <dbReference type="ARBA" id="ARBA00004167"/>
    </source>
</evidence>
<keyword evidence="4" id="KW-0812">Transmembrane</keyword>
<dbReference type="InterPro" id="IPR049625">
    <property type="entry name" value="Glyco_transf_61_cat"/>
</dbReference>
<keyword evidence="5" id="KW-1133">Transmembrane helix</keyword>
<evidence type="ECO:0000313" key="9">
    <source>
        <dbReference type="EMBL" id="EAY02437.1"/>
    </source>
</evidence>
<evidence type="ECO:0000256" key="2">
    <source>
        <dbReference type="ARBA" id="ARBA00022676"/>
    </source>
</evidence>
<dbReference type="PANTHER" id="PTHR20961:SF38">
    <property type="entry name" value="PROTEIN O-LINKED-MANNOSE BETA-1,4-N-ACETYLGLUCOSAMINYLTRANSFERASE 2"/>
    <property type="match status" value="1"/>
</dbReference>
<dbReference type="AlphaFoldDB" id="A2EY27"/>
<dbReference type="GO" id="GO:0016757">
    <property type="term" value="F:glycosyltransferase activity"/>
    <property type="evidence" value="ECO:0000318"/>
    <property type="project" value="GO_Central"/>
</dbReference>
<dbReference type="PANTHER" id="PTHR20961">
    <property type="entry name" value="GLYCOSYLTRANSFERASE"/>
    <property type="match status" value="1"/>
</dbReference>